<gene>
    <name evidence="9" type="ORF">K8V82_10045</name>
</gene>
<dbReference type="InterPro" id="IPR010998">
    <property type="entry name" value="Integrase_recombinase_N"/>
</dbReference>
<keyword evidence="5" id="KW-0233">DNA recombination</keyword>
<dbReference type="Proteomes" id="UP000769156">
    <property type="component" value="Unassembled WGS sequence"/>
</dbReference>
<evidence type="ECO:0000259" key="7">
    <source>
        <dbReference type="PROSITE" id="PS51898"/>
    </source>
</evidence>
<dbReference type="PANTHER" id="PTHR30349">
    <property type="entry name" value="PHAGE INTEGRASE-RELATED"/>
    <property type="match status" value="1"/>
</dbReference>
<dbReference type="PANTHER" id="PTHR30349:SF81">
    <property type="entry name" value="TYROSINE RECOMBINASE XERC"/>
    <property type="match status" value="1"/>
</dbReference>
<dbReference type="RefSeq" id="WP_076777327.1">
    <property type="nucleotide sequence ID" value="NZ_CALKQL010000029.1"/>
</dbReference>
<feature type="domain" description="Core-binding (CB)" evidence="8">
    <location>
        <begin position="1"/>
        <end position="85"/>
    </location>
</feature>
<dbReference type="InterPro" id="IPR011010">
    <property type="entry name" value="DNA_brk_join_enz"/>
</dbReference>
<sequence>MEKIVLEYVEYLKEVKGISLNTEMAYRRDLMKLVRYLDSQGIHEVGQITATNLNSYMLHMEKQKLTNTTISRNVASIKGFFNYLFKKKYIKEDVSEGLTSPKIERREPKSATKEDVEKVLAVPNGKTPKLLRDKAMIELLYSTGIMVEELVSLKIQDVNLEMGYLQCHFPGNQNAYPIDKQALKAMKAYLKNGREPLLKGHGSDVLFPNISGRKMSRQGFWKILKGYAAKAGIEGTITPSMLRHS</sequence>
<dbReference type="GO" id="GO:0006310">
    <property type="term" value="P:DNA recombination"/>
    <property type="evidence" value="ECO:0007669"/>
    <property type="project" value="UniProtKB-KW"/>
</dbReference>
<dbReference type="Gene3D" id="1.10.150.130">
    <property type="match status" value="1"/>
</dbReference>
<dbReference type="GO" id="GO:0015074">
    <property type="term" value="P:DNA integration"/>
    <property type="evidence" value="ECO:0007669"/>
    <property type="project" value="UniProtKB-KW"/>
</dbReference>
<dbReference type="SUPFAM" id="SSF56349">
    <property type="entry name" value="DNA breaking-rejoining enzymes"/>
    <property type="match status" value="1"/>
</dbReference>
<dbReference type="Pfam" id="PF02899">
    <property type="entry name" value="Phage_int_SAM_1"/>
    <property type="match status" value="1"/>
</dbReference>
<evidence type="ECO:0000313" key="10">
    <source>
        <dbReference type="Proteomes" id="UP000769156"/>
    </source>
</evidence>
<evidence type="ECO:0000256" key="4">
    <source>
        <dbReference type="ARBA" id="ARBA00023125"/>
    </source>
</evidence>
<dbReference type="InterPro" id="IPR002104">
    <property type="entry name" value="Integrase_catalytic"/>
</dbReference>
<dbReference type="Pfam" id="PF00589">
    <property type="entry name" value="Phage_integrase"/>
    <property type="match status" value="1"/>
</dbReference>
<protein>
    <submittedName>
        <fullName evidence="9">Tyrosine-type recombinase/integrase</fullName>
    </submittedName>
</protein>
<reference evidence="9" key="2">
    <citation type="submission" date="2021-09" db="EMBL/GenBank/DDBJ databases">
        <authorList>
            <person name="Gilroy R."/>
        </authorList>
    </citation>
    <scope>NUCLEOTIDE SEQUENCE</scope>
    <source>
        <strain evidence="9">ChiSjej5B23-16112</strain>
    </source>
</reference>
<dbReference type="EMBL" id="DYVY01000167">
    <property type="protein sequence ID" value="HJF95110.1"/>
    <property type="molecule type" value="Genomic_DNA"/>
</dbReference>
<comment type="similarity">
    <text evidence="2">Belongs to the 'phage' integrase family.</text>
</comment>
<dbReference type="Gene3D" id="1.10.443.10">
    <property type="entry name" value="Intergrase catalytic core"/>
    <property type="match status" value="1"/>
</dbReference>
<keyword evidence="3" id="KW-0229">DNA integration</keyword>
<keyword evidence="4 6" id="KW-0238">DNA-binding</keyword>
<dbReference type="PROSITE" id="PS51898">
    <property type="entry name" value="TYR_RECOMBINASE"/>
    <property type="match status" value="1"/>
</dbReference>
<evidence type="ECO:0000256" key="5">
    <source>
        <dbReference type="ARBA" id="ARBA00023172"/>
    </source>
</evidence>
<accession>A0A921LEK6</accession>
<evidence type="ECO:0000256" key="2">
    <source>
        <dbReference type="ARBA" id="ARBA00008857"/>
    </source>
</evidence>
<evidence type="ECO:0000313" key="9">
    <source>
        <dbReference type="EMBL" id="HJF95110.1"/>
    </source>
</evidence>
<dbReference type="AlphaFoldDB" id="A0A921LEK6"/>
<comment type="caution">
    <text evidence="9">The sequence shown here is derived from an EMBL/GenBank/DDBJ whole genome shotgun (WGS) entry which is preliminary data.</text>
</comment>
<feature type="domain" description="Tyr recombinase" evidence="7">
    <location>
        <begin position="106"/>
        <end position="245"/>
    </location>
</feature>
<evidence type="ECO:0000256" key="6">
    <source>
        <dbReference type="PROSITE-ProRule" id="PRU01248"/>
    </source>
</evidence>
<dbReference type="InterPro" id="IPR004107">
    <property type="entry name" value="Integrase_SAM-like_N"/>
</dbReference>
<proteinExistence type="inferred from homology"/>
<comment type="function">
    <text evidence="1">Site-specific tyrosine recombinase, which acts by catalyzing the cutting and rejoining of the recombining DNA molecules.</text>
</comment>
<dbReference type="GO" id="GO:0003677">
    <property type="term" value="F:DNA binding"/>
    <property type="evidence" value="ECO:0007669"/>
    <property type="project" value="UniProtKB-UniRule"/>
</dbReference>
<dbReference type="InterPro" id="IPR050090">
    <property type="entry name" value="Tyrosine_recombinase_XerCD"/>
</dbReference>
<evidence type="ECO:0000259" key="8">
    <source>
        <dbReference type="PROSITE" id="PS51900"/>
    </source>
</evidence>
<dbReference type="PROSITE" id="PS51900">
    <property type="entry name" value="CB"/>
    <property type="match status" value="1"/>
</dbReference>
<dbReference type="InterPro" id="IPR044068">
    <property type="entry name" value="CB"/>
</dbReference>
<evidence type="ECO:0000256" key="1">
    <source>
        <dbReference type="ARBA" id="ARBA00003283"/>
    </source>
</evidence>
<organism evidence="9 10">
    <name type="scientific">Lachnoclostridium phocaeense</name>
    <dbReference type="NCBI Taxonomy" id="1871021"/>
    <lineage>
        <taxon>Bacteria</taxon>
        <taxon>Bacillati</taxon>
        <taxon>Bacillota</taxon>
        <taxon>Clostridia</taxon>
        <taxon>Lachnospirales</taxon>
        <taxon>Lachnospiraceae</taxon>
    </lineage>
</organism>
<dbReference type="InterPro" id="IPR013762">
    <property type="entry name" value="Integrase-like_cat_sf"/>
</dbReference>
<name>A0A921LEK6_9FIRM</name>
<evidence type="ECO:0000256" key="3">
    <source>
        <dbReference type="ARBA" id="ARBA00022908"/>
    </source>
</evidence>
<dbReference type="OrthoDB" id="9801717at2"/>
<reference evidence="9" key="1">
    <citation type="journal article" date="2021" name="PeerJ">
        <title>Extensive microbial diversity within the chicken gut microbiome revealed by metagenomics and culture.</title>
        <authorList>
            <person name="Gilroy R."/>
            <person name="Ravi A."/>
            <person name="Getino M."/>
            <person name="Pursley I."/>
            <person name="Horton D.L."/>
            <person name="Alikhan N.F."/>
            <person name="Baker D."/>
            <person name="Gharbi K."/>
            <person name="Hall N."/>
            <person name="Watson M."/>
            <person name="Adriaenssens E.M."/>
            <person name="Foster-Nyarko E."/>
            <person name="Jarju S."/>
            <person name="Secka A."/>
            <person name="Antonio M."/>
            <person name="Oren A."/>
            <person name="Chaudhuri R.R."/>
            <person name="La Ragione R."/>
            <person name="Hildebrand F."/>
            <person name="Pallen M.J."/>
        </authorList>
    </citation>
    <scope>NUCLEOTIDE SEQUENCE</scope>
    <source>
        <strain evidence="9">ChiSjej5B23-16112</strain>
    </source>
</reference>